<comment type="caution">
    <text evidence="1">The sequence shown here is derived from an EMBL/GenBank/DDBJ whole genome shotgun (WGS) entry which is preliminary data.</text>
</comment>
<dbReference type="EMBL" id="ABEU02000170">
    <property type="protein sequence ID" value="PNR26038.1"/>
    <property type="molecule type" value="Genomic_DNA"/>
</dbReference>
<reference evidence="1" key="2">
    <citation type="journal article" date="2018" name="Plant J.">
        <title>The Physcomitrella patens chromosome-scale assembly reveals moss genome structure and evolution.</title>
        <authorList>
            <person name="Lang D."/>
            <person name="Ullrich K.K."/>
            <person name="Murat F."/>
            <person name="Fuchs J."/>
            <person name="Jenkins J."/>
            <person name="Haas F.B."/>
            <person name="Piednoel M."/>
            <person name="Gundlach H."/>
            <person name="Van Bel M."/>
            <person name="Meyberg R."/>
            <person name="Vives C."/>
            <person name="Morata J."/>
            <person name="Symeonidi A."/>
            <person name="Hiss M."/>
            <person name="Muchero W."/>
            <person name="Kamisugi Y."/>
            <person name="Saleh O."/>
            <person name="Blanc G."/>
            <person name="Decker E.L."/>
            <person name="van Gessel N."/>
            <person name="Grimwood J."/>
            <person name="Hayes R.D."/>
            <person name="Graham S.W."/>
            <person name="Gunter L.E."/>
            <person name="McDaniel S.F."/>
            <person name="Hoernstein S.N.W."/>
            <person name="Larsson A."/>
            <person name="Li F.W."/>
            <person name="Perroud P.F."/>
            <person name="Phillips J."/>
            <person name="Ranjan P."/>
            <person name="Rokshar D.S."/>
            <person name="Rothfels C.J."/>
            <person name="Schneider L."/>
            <person name="Shu S."/>
            <person name="Stevenson D.W."/>
            <person name="Thummler F."/>
            <person name="Tillich M."/>
            <person name="Villarreal Aguilar J.C."/>
            <person name="Widiez T."/>
            <person name="Wong G.K."/>
            <person name="Wymore A."/>
            <person name="Zhang Y."/>
            <person name="Zimmer A.D."/>
            <person name="Quatrano R.S."/>
            <person name="Mayer K.F.X."/>
            <person name="Goodstein D."/>
            <person name="Casacuberta J.M."/>
            <person name="Vandepoele K."/>
            <person name="Reski R."/>
            <person name="Cuming A.C."/>
            <person name="Tuskan G.A."/>
            <person name="Maumus F."/>
            <person name="Salse J."/>
            <person name="Schmutz J."/>
            <person name="Rensing S.A."/>
        </authorList>
    </citation>
    <scope>NUCLEOTIDE SEQUENCE [LARGE SCALE GENOMIC DNA]</scope>
</reference>
<gene>
    <name evidence="1" type="ORF">PHYPA_031195</name>
</gene>
<evidence type="ECO:0000313" key="1">
    <source>
        <dbReference type="EMBL" id="PNR26038.1"/>
    </source>
</evidence>
<organism evidence="1">
    <name type="scientific">Physcomitrium patens</name>
    <name type="common">Spreading-leaved earth moss</name>
    <name type="synonym">Physcomitrella patens</name>
    <dbReference type="NCBI Taxonomy" id="3218"/>
    <lineage>
        <taxon>Eukaryota</taxon>
        <taxon>Viridiplantae</taxon>
        <taxon>Streptophyta</taxon>
        <taxon>Embryophyta</taxon>
        <taxon>Bryophyta</taxon>
        <taxon>Bryophytina</taxon>
        <taxon>Bryopsida</taxon>
        <taxon>Funariidae</taxon>
        <taxon>Funariales</taxon>
        <taxon>Funariaceae</taxon>
        <taxon>Physcomitrium</taxon>
    </lineage>
</organism>
<dbReference type="PANTHER" id="PTHR11439">
    <property type="entry name" value="GAG-POL-RELATED RETROTRANSPOSON"/>
    <property type="match status" value="1"/>
</dbReference>
<proteinExistence type="predicted"/>
<dbReference type="InParanoid" id="A0A2K1I9U2"/>
<dbReference type="AlphaFoldDB" id="A0A2K1I9U2"/>
<dbReference type="CDD" id="cd09272">
    <property type="entry name" value="RNase_HI_RT_Ty1"/>
    <property type="match status" value="1"/>
</dbReference>
<accession>A0A2K1I9U2</accession>
<dbReference type="PANTHER" id="PTHR11439:SF483">
    <property type="entry name" value="PEPTIDE SYNTHASE GLIP-LIKE, PUTATIVE (AFU_ORTHOLOGUE AFUA_3G12920)-RELATED"/>
    <property type="match status" value="1"/>
</dbReference>
<protein>
    <recommendedName>
        <fullName evidence="2">Reverse transcriptase Ty1/copia-type domain-containing protein</fullName>
    </recommendedName>
</protein>
<sequence>MLIPHPDIGYIVNKVFLFQELPRQSHWTIVKCVMHYLKCTPDYGLYHNAQPQPSRLVGYADTDFSGDLDNCKSRTATKQGCLMTSTTVAKLVALAESTKETTWLCRLLKSLDAEQELPTIVYCDNQAAIALIKYPEYHRRTKHIDMKYFAICEQYENRFMDFQYIHTNEKIVDTLTKSLPCDAFQRLRSLLGLRQFTKNEWETR</sequence>
<dbReference type="STRING" id="3218.A0A2K1I9U2"/>
<evidence type="ECO:0008006" key="2">
    <source>
        <dbReference type="Google" id="ProtNLM"/>
    </source>
</evidence>
<name>A0A2K1I9U2_PHYPA</name>
<reference evidence="1" key="1">
    <citation type="journal article" date="2008" name="Science">
        <title>The Physcomitrella genome reveals evolutionary insights into the conquest of land by plants.</title>
        <authorList>
            <person name="Rensing S."/>
            <person name="Lang D."/>
            <person name="Zimmer A."/>
            <person name="Terry A."/>
            <person name="Salamov A."/>
            <person name="Shapiro H."/>
            <person name="Nishiyama T."/>
            <person name="Perroud P.-F."/>
            <person name="Lindquist E."/>
            <person name="Kamisugi Y."/>
            <person name="Tanahashi T."/>
            <person name="Sakakibara K."/>
            <person name="Fujita T."/>
            <person name="Oishi K."/>
            <person name="Shin-I T."/>
            <person name="Kuroki Y."/>
            <person name="Toyoda A."/>
            <person name="Suzuki Y."/>
            <person name="Hashimoto A."/>
            <person name="Yamaguchi K."/>
            <person name="Sugano A."/>
            <person name="Kohara Y."/>
            <person name="Fujiyama A."/>
            <person name="Anterola A."/>
            <person name="Aoki S."/>
            <person name="Ashton N."/>
            <person name="Barbazuk W.B."/>
            <person name="Barker E."/>
            <person name="Bennetzen J."/>
            <person name="Bezanilla M."/>
            <person name="Blankenship R."/>
            <person name="Cho S.H."/>
            <person name="Dutcher S."/>
            <person name="Estelle M."/>
            <person name="Fawcett J.A."/>
            <person name="Gundlach H."/>
            <person name="Hanada K."/>
            <person name="Heyl A."/>
            <person name="Hicks K.A."/>
            <person name="Hugh J."/>
            <person name="Lohr M."/>
            <person name="Mayer K."/>
            <person name="Melkozernov A."/>
            <person name="Murata T."/>
            <person name="Nelson D."/>
            <person name="Pils B."/>
            <person name="Prigge M."/>
            <person name="Reiss B."/>
            <person name="Renner T."/>
            <person name="Rombauts S."/>
            <person name="Rushton P."/>
            <person name="Sanderfoot A."/>
            <person name="Schween G."/>
            <person name="Shiu S.-H."/>
            <person name="Stueber K."/>
            <person name="Theodoulou F.L."/>
            <person name="Tu H."/>
            <person name="Van de Peer Y."/>
            <person name="Verrier P.J."/>
            <person name="Waters E."/>
            <person name="Wood A."/>
            <person name="Yang L."/>
            <person name="Cove D."/>
            <person name="Cuming A."/>
            <person name="Hasebe M."/>
            <person name="Lucas S."/>
            <person name="Mishler D.B."/>
            <person name="Reski R."/>
            <person name="Grigoriev I."/>
            <person name="Quatrano R.S."/>
            <person name="Boore J.L."/>
        </authorList>
    </citation>
    <scope>NUCLEOTIDE SEQUENCE [LARGE SCALE GENOMIC DNA]</scope>
</reference>